<dbReference type="Gene3D" id="2.30.110.10">
    <property type="entry name" value="Electron Transport, Fmn-binding Protein, Chain A"/>
    <property type="match status" value="1"/>
</dbReference>
<evidence type="ECO:0000313" key="3">
    <source>
        <dbReference type="EMBL" id="GGX61930.1"/>
    </source>
</evidence>
<reference evidence="4" key="1">
    <citation type="journal article" date="2019" name="Int. J. Syst. Evol. Microbiol.">
        <title>The Global Catalogue of Microorganisms (GCM) 10K type strain sequencing project: providing services to taxonomists for standard genome sequencing and annotation.</title>
        <authorList>
            <consortium name="The Broad Institute Genomics Platform"/>
            <consortium name="The Broad Institute Genome Sequencing Center for Infectious Disease"/>
            <person name="Wu L."/>
            <person name="Ma J."/>
        </authorList>
    </citation>
    <scope>NUCLEOTIDE SEQUENCE [LARGE SCALE GENOMIC DNA]</scope>
    <source>
        <strain evidence="4">JCM 4586</strain>
    </source>
</reference>
<dbReference type="SMART" id="SM00903">
    <property type="entry name" value="Flavin_Reduct"/>
    <property type="match status" value="1"/>
</dbReference>
<dbReference type="EMBL" id="BMUT01000001">
    <property type="protein sequence ID" value="GGX61930.1"/>
    <property type="molecule type" value="Genomic_DNA"/>
</dbReference>
<sequence length="172" mass="18562">MHSWGVLTETISPDLFRATLSRWVSGVTVVTTTDAQGQSHGFTASAFSSVSLDPALVLVCLDNRANCFEAFDNSEGFVVHLLRRGQEELAGRFASKGADKFAGTQPEWSPSGLPLLPGALARLECRTERRIPGGDHLILLGEVHHAEEGEGEPLVYYRRGFHGLDGGAQSLT</sequence>
<dbReference type="InterPro" id="IPR002563">
    <property type="entry name" value="Flavin_Rdtase-like_dom"/>
</dbReference>
<dbReference type="InterPro" id="IPR050268">
    <property type="entry name" value="NADH-dep_flavin_reductase"/>
</dbReference>
<dbReference type="SUPFAM" id="SSF50475">
    <property type="entry name" value="FMN-binding split barrel"/>
    <property type="match status" value="1"/>
</dbReference>
<gene>
    <name evidence="3" type="primary">actVB</name>
    <name evidence="3" type="ORF">GCM10010324_03310</name>
</gene>
<keyword evidence="4" id="KW-1185">Reference proteome</keyword>
<evidence type="ECO:0000259" key="2">
    <source>
        <dbReference type="SMART" id="SM00903"/>
    </source>
</evidence>
<accession>A0ABQ2Y3J7</accession>
<dbReference type="PANTHER" id="PTHR30466">
    <property type="entry name" value="FLAVIN REDUCTASE"/>
    <property type="match status" value="1"/>
</dbReference>
<name>A0ABQ2Y3J7_9ACTN</name>
<dbReference type="InterPro" id="IPR012349">
    <property type="entry name" value="Split_barrel_FMN-bd"/>
</dbReference>
<evidence type="ECO:0000256" key="1">
    <source>
        <dbReference type="ARBA" id="ARBA00023002"/>
    </source>
</evidence>
<keyword evidence="1" id="KW-0560">Oxidoreductase</keyword>
<comment type="caution">
    <text evidence="3">The sequence shown here is derived from an EMBL/GenBank/DDBJ whole genome shotgun (WGS) entry which is preliminary data.</text>
</comment>
<evidence type="ECO:0000313" key="4">
    <source>
        <dbReference type="Proteomes" id="UP000659223"/>
    </source>
</evidence>
<dbReference type="Proteomes" id="UP000659223">
    <property type="component" value="Unassembled WGS sequence"/>
</dbReference>
<dbReference type="Pfam" id="PF01613">
    <property type="entry name" value="Flavin_Reduct"/>
    <property type="match status" value="1"/>
</dbReference>
<proteinExistence type="predicted"/>
<organism evidence="3 4">
    <name type="scientific">Streptomyces hiroshimensis</name>
    <dbReference type="NCBI Taxonomy" id="66424"/>
    <lineage>
        <taxon>Bacteria</taxon>
        <taxon>Bacillati</taxon>
        <taxon>Actinomycetota</taxon>
        <taxon>Actinomycetes</taxon>
        <taxon>Kitasatosporales</taxon>
        <taxon>Streptomycetaceae</taxon>
        <taxon>Streptomyces</taxon>
    </lineage>
</organism>
<protein>
    <submittedName>
        <fullName evidence="3">Actinorhodin polyketide dimerase</fullName>
    </submittedName>
</protein>
<feature type="domain" description="Flavin reductase like" evidence="2">
    <location>
        <begin position="20"/>
        <end position="163"/>
    </location>
</feature>
<dbReference type="PANTHER" id="PTHR30466:SF1">
    <property type="entry name" value="FMN REDUCTASE (NADH) RUTF"/>
    <property type="match status" value="1"/>
</dbReference>